<comment type="cofactor">
    <cofactor evidence="1">
        <name>[4Fe-4S] cluster</name>
        <dbReference type="ChEBI" id="CHEBI:49883"/>
    </cofactor>
</comment>
<feature type="domain" description="Radical SAM core" evidence="6">
    <location>
        <begin position="105"/>
        <end position="336"/>
    </location>
</feature>
<keyword evidence="2" id="KW-0949">S-adenosyl-L-methionine</keyword>
<dbReference type="Pfam" id="PF04055">
    <property type="entry name" value="Radical_SAM"/>
    <property type="match status" value="1"/>
</dbReference>
<keyword evidence="3" id="KW-0479">Metal-binding</keyword>
<evidence type="ECO:0000313" key="7">
    <source>
        <dbReference type="EMBL" id="ASN82986.1"/>
    </source>
</evidence>
<geneLocation type="plasmid" evidence="8">
    <name>pdfi2</name>
</geneLocation>
<evidence type="ECO:0000256" key="1">
    <source>
        <dbReference type="ARBA" id="ARBA00001966"/>
    </source>
</evidence>
<keyword evidence="5" id="KW-0411">Iron-sulfur</keyword>
<dbReference type="Gene3D" id="3.20.20.70">
    <property type="entry name" value="Aldolase class I"/>
    <property type="match status" value="1"/>
</dbReference>
<accession>A0A221T294</accession>
<evidence type="ECO:0000256" key="2">
    <source>
        <dbReference type="ARBA" id="ARBA00022691"/>
    </source>
</evidence>
<evidence type="ECO:0000259" key="6">
    <source>
        <dbReference type="PROSITE" id="PS51918"/>
    </source>
</evidence>
<dbReference type="GO" id="GO:0051536">
    <property type="term" value="F:iron-sulfur cluster binding"/>
    <property type="evidence" value="ECO:0007669"/>
    <property type="project" value="UniProtKB-KW"/>
</dbReference>
<gene>
    <name evidence="7" type="ORF">DFI_17535</name>
</gene>
<dbReference type="InterPro" id="IPR007197">
    <property type="entry name" value="rSAM"/>
</dbReference>
<proteinExistence type="predicted"/>
<dbReference type="InterPro" id="IPR058240">
    <property type="entry name" value="rSAM_sf"/>
</dbReference>
<reference evidence="7 8" key="1">
    <citation type="submission" date="2017-05" db="EMBL/GenBank/DDBJ databases">
        <title>The complete genome sequence of Deinococcus ficus isolated from the rhizosphere of the Ficus religiosa L. in Taiwan.</title>
        <authorList>
            <person name="Wu K.-M."/>
            <person name="Liao T.-L."/>
            <person name="Liu Y.-M."/>
            <person name="Young C.-C."/>
            <person name="Tsai S.-F."/>
        </authorList>
    </citation>
    <scope>NUCLEOTIDE SEQUENCE [LARGE SCALE GENOMIC DNA]</scope>
    <source>
        <strain evidence="7 8">CC-FR2-10</strain>
        <plasmid evidence="8">pdfi2</plasmid>
    </source>
</reference>
<keyword evidence="4" id="KW-0408">Iron</keyword>
<evidence type="ECO:0000256" key="4">
    <source>
        <dbReference type="ARBA" id="ARBA00023004"/>
    </source>
</evidence>
<protein>
    <submittedName>
        <fullName evidence="7">Radical SAM protein</fullName>
    </submittedName>
</protein>
<dbReference type="SFLD" id="SFLDG01095">
    <property type="entry name" value="Uncharacterised_Radical_SAM_Su"/>
    <property type="match status" value="1"/>
</dbReference>
<dbReference type="STRING" id="317577.GCA_000419625_03582"/>
<dbReference type="CDD" id="cd01335">
    <property type="entry name" value="Radical_SAM"/>
    <property type="match status" value="1"/>
</dbReference>
<name>A0A221T294_9DEIO</name>
<dbReference type="KEGG" id="dfc:DFI_17535"/>
<evidence type="ECO:0000256" key="5">
    <source>
        <dbReference type="ARBA" id="ARBA00023014"/>
    </source>
</evidence>
<dbReference type="EMBL" id="CP021083">
    <property type="protein sequence ID" value="ASN82986.1"/>
    <property type="molecule type" value="Genomic_DNA"/>
</dbReference>
<dbReference type="SMART" id="SM00729">
    <property type="entry name" value="Elp3"/>
    <property type="match status" value="1"/>
</dbReference>
<dbReference type="PANTHER" id="PTHR43409">
    <property type="entry name" value="ANAEROBIC MAGNESIUM-PROTOPORPHYRIN IX MONOMETHYL ESTER CYCLASE-RELATED"/>
    <property type="match status" value="1"/>
</dbReference>
<organism evidence="7 8">
    <name type="scientific">Deinococcus ficus</name>
    <dbReference type="NCBI Taxonomy" id="317577"/>
    <lineage>
        <taxon>Bacteria</taxon>
        <taxon>Thermotogati</taxon>
        <taxon>Deinococcota</taxon>
        <taxon>Deinococci</taxon>
        <taxon>Deinococcales</taxon>
        <taxon>Deinococcaceae</taxon>
        <taxon>Deinococcus</taxon>
    </lineage>
</organism>
<keyword evidence="8" id="KW-1185">Reference proteome</keyword>
<dbReference type="PROSITE" id="PS51918">
    <property type="entry name" value="RADICAL_SAM"/>
    <property type="match status" value="1"/>
</dbReference>
<dbReference type="AlphaFoldDB" id="A0A221T294"/>
<dbReference type="InterPro" id="IPR013785">
    <property type="entry name" value="Aldolase_TIM"/>
</dbReference>
<dbReference type="SFLD" id="SFLDS00029">
    <property type="entry name" value="Radical_SAM"/>
    <property type="match status" value="2"/>
</dbReference>
<dbReference type="InterPro" id="IPR006638">
    <property type="entry name" value="Elp3/MiaA/NifB-like_rSAM"/>
</dbReference>
<sequence length="355" mass="39536">MLSFELDGRPLTWFSGGTLHKRSLASQVLARRRVNGSRERWTLTPEQALEQFAQVKAWVDEAREQDLLLRSSPLLTRAAEWSPRRLLDEQARFSLAYSPISILPPDQYYSVVVQVTRGCSWNQCTFCTFYRDRPFTTLPPTEFQAHLEQVGALLGGSLALRRSIFLADGNALMVSNARLLPALASVRAAFPGRPVSGFVDVFTGQRKSAEDWRALRDAGLKRVYVGLETGHDPLLAWVNKPGGREASRQFVSQLKEAGLEVGVIVMTGLGGLTYAAGHVADTSALLEQLPLSSGDLVYLSPFVEHGPYVNRATEDDVAPLPEEERLTQELHFRSLLSAVHPGVRVARYDIREFIY</sequence>
<dbReference type="SUPFAM" id="SSF102114">
    <property type="entry name" value="Radical SAM enzymes"/>
    <property type="match status" value="1"/>
</dbReference>
<dbReference type="Proteomes" id="UP000259030">
    <property type="component" value="Plasmid pDFI2"/>
</dbReference>
<dbReference type="InterPro" id="IPR051198">
    <property type="entry name" value="BchE-like"/>
</dbReference>
<dbReference type="PANTHER" id="PTHR43409:SF4">
    <property type="entry name" value="RADICAL SAM SUPERFAMILY PROTEIN"/>
    <property type="match status" value="1"/>
</dbReference>
<dbReference type="GO" id="GO:0046872">
    <property type="term" value="F:metal ion binding"/>
    <property type="evidence" value="ECO:0007669"/>
    <property type="project" value="UniProtKB-KW"/>
</dbReference>
<evidence type="ECO:0000313" key="8">
    <source>
        <dbReference type="Proteomes" id="UP000259030"/>
    </source>
</evidence>
<dbReference type="GO" id="GO:0003824">
    <property type="term" value="F:catalytic activity"/>
    <property type="evidence" value="ECO:0007669"/>
    <property type="project" value="InterPro"/>
</dbReference>
<keyword evidence="7" id="KW-0614">Plasmid</keyword>
<dbReference type="SFLD" id="SFLDG01082">
    <property type="entry name" value="B12-binding_domain_containing"/>
    <property type="match status" value="1"/>
</dbReference>
<evidence type="ECO:0000256" key="3">
    <source>
        <dbReference type="ARBA" id="ARBA00022723"/>
    </source>
</evidence>